<protein>
    <submittedName>
        <fullName evidence="2">TIGR03915 family putative DNA repair protein</fullName>
    </submittedName>
</protein>
<dbReference type="Pfam" id="PF13566">
    <property type="entry name" value="DUF4130"/>
    <property type="match status" value="1"/>
</dbReference>
<accession>A0A9D1F5W5</accession>
<feature type="domain" description="DUF4130" evidence="1">
    <location>
        <begin position="90"/>
        <end position="254"/>
    </location>
</feature>
<evidence type="ECO:0000259" key="1">
    <source>
        <dbReference type="Pfam" id="PF13566"/>
    </source>
</evidence>
<dbReference type="InterPro" id="IPR023875">
    <property type="entry name" value="DNA_repair_put"/>
</dbReference>
<reference evidence="2" key="2">
    <citation type="journal article" date="2021" name="PeerJ">
        <title>Extensive microbial diversity within the chicken gut microbiome revealed by metagenomics and culture.</title>
        <authorList>
            <person name="Gilroy R."/>
            <person name="Ravi A."/>
            <person name="Getino M."/>
            <person name="Pursley I."/>
            <person name="Horton D.L."/>
            <person name="Alikhan N.F."/>
            <person name="Baker D."/>
            <person name="Gharbi K."/>
            <person name="Hall N."/>
            <person name="Watson M."/>
            <person name="Adriaenssens E.M."/>
            <person name="Foster-Nyarko E."/>
            <person name="Jarju S."/>
            <person name="Secka A."/>
            <person name="Antonio M."/>
            <person name="Oren A."/>
            <person name="Chaudhuri R.R."/>
            <person name="La Ragione R."/>
            <person name="Hildebrand F."/>
            <person name="Pallen M.J."/>
        </authorList>
    </citation>
    <scope>NUCLEOTIDE SEQUENCE</scope>
    <source>
        <strain evidence="2">CHK178-757</strain>
    </source>
</reference>
<proteinExistence type="predicted"/>
<evidence type="ECO:0000313" key="3">
    <source>
        <dbReference type="Proteomes" id="UP000823927"/>
    </source>
</evidence>
<gene>
    <name evidence="2" type="ORF">IAB46_10465</name>
</gene>
<reference evidence="2" key="1">
    <citation type="submission" date="2020-10" db="EMBL/GenBank/DDBJ databases">
        <authorList>
            <person name="Gilroy R."/>
        </authorList>
    </citation>
    <scope>NUCLEOTIDE SEQUENCE</scope>
    <source>
        <strain evidence="2">CHK178-757</strain>
    </source>
</reference>
<organism evidence="2 3">
    <name type="scientific">Candidatus Scybalocola faecigallinarum</name>
    <dbReference type="NCBI Taxonomy" id="2840941"/>
    <lineage>
        <taxon>Bacteria</taxon>
        <taxon>Bacillati</taxon>
        <taxon>Bacillota</taxon>
        <taxon>Clostridia</taxon>
        <taxon>Lachnospirales</taxon>
        <taxon>Lachnospiraceae</taxon>
        <taxon>Lachnospiraceae incertae sedis</taxon>
        <taxon>Candidatus Scybalocola (ex Gilroy et al. 2021)</taxon>
    </lineage>
</organism>
<dbReference type="NCBIfam" id="TIGR03915">
    <property type="entry name" value="SAM_7_link_chp"/>
    <property type="match status" value="1"/>
</dbReference>
<comment type="caution">
    <text evidence="2">The sequence shown here is derived from an EMBL/GenBank/DDBJ whole genome shotgun (WGS) entry which is preliminary data.</text>
</comment>
<dbReference type="AlphaFoldDB" id="A0A9D1F5W5"/>
<dbReference type="EMBL" id="DVIT01000037">
    <property type="protein sequence ID" value="HIS47950.1"/>
    <property type="molecule type" value="Genomic_DNA"/>
</dbReference>
<dbReference type="InterPro" id="IPR025404">
    <property type="entry name" value="DUF4130"/>
</dbReference>
<evidence type="ECO:0000313" key="2">
    <source>
        <dbReference type="EMBL" id="HIS47950.1"/>
    </source>
</evidence>
<sequence length="259" mass="30340">MEEKQIKVLLCQDSTEGILSAVHMAYLSRYGHKYINIELKDSWEPTLFCNVEDVVPDVAKAESVARAIMEKISPEAWRWVYQASMAGDPGKAQMIYRFLNLGFSAGRSICDHLSNEYVLSVYKLSRMVGRETDKLMGFVRFRELKSGILFSKISPKHQQLFFLGEHFADRLPEENWVIYDEIRHMACIHQARGPWAVARDMPLQEDAAELVSEAESDFADLWKTFFKHIEIRERCNPRLQMNMMPKRFWKHMTEMDHNR</sequence>
<name>A0A9D1F5W5_9FIRM</name>
<dbReference type="Proteomes" id="UP000823927">
    <property type="component" value="Unassembled WGS sequence"/>
</dbReference>